<dbReference type="Pfam" id="PF13976">
    <property type="entry name" value="gag_pre-integrs"/>
    <property type="match status" value="1"/>
</dbReference>
<gene>
    <name evidence="4" type="ORF">PC117_g11925</name>
</gene>
<feature type="domain" description="CCHC-type" evidence="3">
    <location>
        <begin position="60"/>
        <end position="73"/>
    </location>
</feature>
<proteinExistence type="predicted"/>
<dbReference type="Proteomes" id="UP000736787">
    <property type="component" value="Unassembled WGS sequence"/>
</dbReference>
<keyword evidence="1" id="KW-0479">Metal-binding</keyword>
<dbReference type="AlphaFoldDB" id="A0A8T1DAK4"/>
<evidence type="ECO:0000259" key="3">
    <source>
        <dbReference type="PROSITE" id="PS50158"/>
    </source>
</evidence>
<evidence type="ECO:0000256" key="1">
    <source>
        <dbReference type="PROSITE-ProRule" id="PRU00047"/>
    </source>
</evidence>
<keyword evidence="1" id="KW-0863">Zinc-finger</keyword>
<name>A0A8T1DAK4_9STRA</name>
<dbReference type="EMBL" id="RCMK01000318">
    <property type="protein sequence ID" value="KAG2936889.1"/>
    <property type="molecule type" value="Genomic_DNA"/>
</dbReference>
<feature type="compositionally biased region" description="Basic and acidic residues" evidence="2">
    <location>
        <begin position="325"/>
        <end position="337"/>
    </location>
</feature>
<dbReference type="VEuPathDB" id="FungiDB:PC110_g10706"/>
<feature type="region of interest" description="Disordered" evidence="2">
    <location>
        <begin position="322"/>
        <end position="349"/>
    </location>
</feature>
<evidence type="ECO:0000313" key="5">
    <source>
        <dbReference type="Proteomes" id="UP000736787"/>
    </source>
</evidence>
<dbReference type="GO" id="GO:0008270">
    <property type="term" value="F:zinc ion binding"/>
    <property type="evidence" value="ECO:0007669"/>
    <property type="project" value="UniProtKB-KW"/>
</dbReference>
<reference evidence="4" key="1">
    <citation type="submission" date="2018-10" db="EMBL/GenBank/DDBJ databases">
        <title>Effector identification in a new, highly contiguous assembly of the strawberry crown rot pathogen Phytophthora cactorum.</title>
        <authorList>
            <person name="Armitage A.D."/>
            <person name="Nellist C.F."/>
            <person name="Bates H."/>
            <person name="Vickerstaff R.J."/>
            <person name="Harrison R.J."/>
        </authorList>
    </citation>
    <scope>NUCLEOTIDE SEQUENCE</scope>
    <source>
        <strain evidence="4">4040</strain>
    </source>
</reference>
<evidence type="ECO:0000313" key="4">
    <source>
        <dbReference type="EMBL" id="KAG2936889.1"/>
    </source>
</evidence>
<comment type="caution">
    <text evidence="4">The sequence shown here is derived from an EMBL/GenBank/DDBJ whole genome shotgun (WGS) entry which is preliminary data.</text>
</comment>
<dbReference type="GO" id="GO:0003676">
    <property type="term" value="F:nucleic acid binding"/>
    <property type="evidence" value="ECO:0007669"/>
    <property type="project" value="InterPro"/>
</dbReference>
<dbReference type="PROSITE" id="PS50158">
    <property type="entry name" value="ZF_CCHC"/>
    <property type="match status" value="1"/>
</dbReference>
<keyword evidence="1" id="KW-0862">Zinc</keyword>
<feature type="region of interest" description="Disordered" evidence="2">
    <location>
        <begin position="109"/>
        <end position="130"/>
    </location>
</feature>
<organism evidence="4 5">
    <name type="scientific">Phytophthora cactorum</name>
    <dbReference type="NCBI Taxonomy" id="29920"/>
    <lineage>
        <taxon>Eukaryota</taxon>
        <taxon>Sar</taxon>
        <taxon>Stramenopiles</taxon>
        <taxon>Oomycota</taxon>
        <taxon>Peronosporomycetes</taxon>
        <taxon>Peronosporales</taxon>
        <taxon>Peronosporaceae</taxon>
        <taxon>Phytophthora</taxon>
    </lineage>
</organism>
<protein>
    <recommendedName>
        <fullName evidence="3">CCHC-type domain-containing protein</fullName>
    </recommendedName>
</protein>
<sequence>MLMRSLPSNAPFDRSRGLVEIGASEADTPDKLRDHILRMDSYIKCDRELANKLDKQQGNCFHCRRPGHLEKGCNKKDQTQVPASGSEQATYTGRLGKSEQISKQQCVSIADPGTPSNKKPSNEDPSVDVGAISNDESYALSEWRSDNEANVHIAADCRYFREYTPFENDIECVKGFKKKFAANPVGHGTKIVGALAGRRPRILGGVPRTVWHELHKGNKKVLDVRRDKYGLFKLTTRNAFLPVHARIVQATGQARTVAPPRVNISAAGGVADLRRWHESLGHLCPQIVKRMVNKDLVNGMMLRQQRFTDCVACHMGKEIIGQEGDESRDHTKERDELLGSTIPGSSDHSPLNTASRFWGQVYRVTFMLSSYRTTDRLCPQEGGTHHCSTVDGLAPLTIWFAMEDTDSLHSLV</sequence>
<dbReference type="InterPro" id="IPR001878">
    <property type="entry name" value="Znf_CCHC"/>
</dbReference>
<accession>A0A8T1DAK4</accession>
<dbReference type="VEuPathDB" id="FungiDB:PC110_g22487"/>
<evidence type="ECO:0000256" key="2">
    <source>
        <dbReference type="SAM" id="MobiDB-lite"/>
    </source>
</evidence>
<dbReference type="InterPro" id="IPR025724">
    <property type="entry name" value="GAG-pre-integrase_dom"/>
</dbReference>